<gene>
    <name evidence="2" type="ORF">E2C01_012316</name>
</gene>
<accession>A0A5B7DDD9</accession>
<dbReference type="EMBL" id="VSRR010000766">
    <property type="protein sequence ID" value="MPC19401.1"/>
    <property type="molecule type" value="Genomic_DNA"/>
</dbReference>
<evidence type="ECO:0000313" key="3">
    <source>
        <dbReference type="Proteomes" id="UP000324222"/>
    </source>
</evidence>
<proteinExistence type="predicted"/>
<organism evidence="2 3">
    <name type="scientific">Portunus trituberculatus</name>
    <name type="common">Swimming crab</name>
    <name type="synonym">Neptunus trituberculatus</name>
    <dbReference type="NCBI Taxonomy" id="210409"/>
    <lineage>
        <taxon>Eukaryota</taxon>
        <taxon>Metazoa</taxon>
        <taxon>Ecdysozoa</taxon>
        <taxon>Arthropoda</taxon>
        <taxon>Crustacea</taxon>
        <taxon>Multicrustacea</taxon>
        <taxon>Malacostraca</taxon>
        <taxon>Eumalacostraca</taxon>
        <taxon>Eucarida</taxon>
        <taxon>Decapoda</taxon>
        <taxon>Pleocyemata</taxon>
        <taxon>Brachyura</taxon>
        <taxon>Eubrachyura</taxon>
        <taxon>Portunoidea</taxon>
        <taxon>Portunidae</taxon>
        <taxon>Portuninae</taxon>
        <taxon>Portunus</taxon>
    </lineage>
</organism>
<evidence type="ECO:0000256" key="1">
    <source>
        <dbReference type="SAM" id="MobiDB-lite"/>
    </source>
</evidence>
<dbReference type="Proteomes" id="UP000324222">
    <property type="component" value="Unassembled WGS sequence"/>
</dbReference>
<evidence type="ECO:0000313" key="2">
    <source>
        <dbReference type="EMBL" id="MPC19401.1"/>
    </source>
</evidence>
<name>A0A5B7DDD9_PORTR</name>
<protein>
    <submittedName>
        <fullName evidence="2">Uncharacterized protein</fullName>
    </submittedName>
</protein>
<feature type="region of interest" description="Disordered" evidence="1">
    <location>
        <begin position="46"/>
        <end position="69"/>
    </location>
</feature>
<keyword evidence="3" id="KW-1185">Reference proteome</keyword>
<comment type="caution">
    <text evidence="2">The sequence shown here is derived from an EMBL/GenBank/DDBJ whole genome shotgun (WGS) entry which is preliminary data.</text>
</comment>
<dbReference type="AlphaFoldDB" id="A0A5B7DDD9"/>
<reference evidence="2 3" key="1">
    <citation type="submission" date="2019-05" db="EMBL/GenBank/DDBJ databases">
        <title>Another draft genome of Portunus trituberculatus and its Hox gene families provides insights of decapod evolution.</title>
        <authorList>
            <person name="Jeong J.-H."/>
            <person name="Song I."/>
            <person name="Kim S."/>
            <person name="Choi T."/>
            <person name="Kim D."/>
            <person name="Ryu S."/>
            <person name="Kim W."/>
        </authorList>
    </citation>
    <scope>NUCLEOTIDE SEQUENCE [LARGE SCALE GENOMIC DNA]</scope>
    <source>
        <tissue evidence="2">Muscle</tissue>
    </source>
</reference>
<sequence length="69" mass="7469">MPQPAMTDCGLESPNRSYGEVFVVQHLLLQNTAGLDSLTKEYRTLPHQPPTIPASSLVRKDTLGSTCGV</sequence>